<feature type="domain" description="T9SS-like galactose binding" evidence="2">
    <location>
        <begin position="218"/>
        <end position="337"/>
    </location>
</feature>
<dbReference type="NCBIfam" id="TIGR04183">
    <property type="entry name" value="Por_Secre_tail"/>
    <property type="match status" value="1"/>
</dbReference>
<dbReference type="InterPro" id="IPR056600">
    <property type="entry name" value="GBD_T9SS_assoc"/>
</dbReference>
<proteinExistence type="predicted"/>
<dbReference type="InterPro" id="IPR026444">
    <property type="entry name" value="Secre_tail"/>
</dbReference>
<gene>
    <name evidence="3" type="ORF">FVF61_01230</name>
</gene>
<dbReference type="OrthoDB" id="1652165at2"/>
<evidence type="ECO:0000313" key="4">
    <source>
        <dbReference type="Proteomes" id="UP000324550"/>
    </source>
</evidence>
<reference evidence="3 4" key="1">
    <citation type="submission" date="2019-08" db="EMBL/GenBank/DDBJ databases">
        <title>Formosa sediminis sp. nov., isolated from marine sediment.</title>
        <authorList>
            <person name="Cao W.R."/>
        </authorList>
    </citation>
    <scope>NUCLEOTIDE SEQUENCE [LARGE SCALE GENOMIC DNA]</scope>
    <source>
        <strain evidence="3 4">1494</strain>
    </source>
</reference>
<sequence>MLFIKVWMLLIFGLTYTSSFSQTILLDPLGDGGFDDSNDFAEMNWEVTSSTNPNRNQWVSNRGAIRGFTSRNCAYITDNTALAIPPHRYTENPARATHLFRTITVPAFETEISVDFIWAAQGQNIKDLMRIWIVPTTYTPVYGIEITPAVDRIRLGSDYSESGTWTASPTLTIPSSYAGTTFKFVIEWVNDDATVNDPPAAIDDISIISDLPPPPTNNDPCNAININSNLNCNYSTYTTIGARPTTTVPNPGCGNYLGGDVWFRTTVPAIGGIIVDTQIGNLTDGAMAIYRGSCNGLTLIACDDNSSNNGSMPQIVQTNLTPGETIYIRFWENGNNAFGSFGICVTPTPPPPNNDECSSAINLTVNPSLTCNNVTFGSTAFATPSSQPDNVVGNPDNDVWFSFVATNINHQISLLNVIPVVGSNTNLGIGVYNSPSTNCSTLNLITSINAEVLTLNGLNVGNTYYVRVYGFDPSPNSAQVNFNICVNTIPDPPTNDLCANAILIPVLPICNYETYTNAGATTSGIASPNCGDYAGGDVWFYAIADETGEITIDTQNLDMNDGAMAVYSGTDCNNLTLLDCDSNNSANGLMPSITVLGLSEGDVIYIRFWEEGNNNNGTFGICATSPITSETVSAHLECPGDPSESIFATFSCSGTTSLGNTLNGILRTSDPVARRPVIRIISTDPCEFDLSDTSNYSSINFTVTLTGRYIFNMSNPSPYFDAMGYIIVNDGNFVPGSCGSGTYIAGDDDSGSSLNPQITAILTEGVPYTLITTKFAFGNTSHVGRYRWNVLGPSGEVEWYSNETGGTPIATGATLNPVGLSGSNLPDTSTPGNYIFWVNCPGSTAPRIKAEFTIGKIWEGAVDSNWNNPNNWKPLGKPRSTDCVYIGSALYQPKLTLPGPPTPPTPGYAKNLSIGENATLELESGTAMTVTDWIDIDNTASCLIRNNANLIQVTDVASNNNTGKINMQRSVASVTNLDYIYWSSPVEVFNVTNISPGSNPYLIYKWIPTVSGNGIGNYGEWQFTNETMQIGKGYIIRGLSGTTPTPPVSLTTTEFTGTPNNGIINVPIQRGMYSGVNYPGAGSTMATALDDNWNLIGNPYPSSISAREFITVNASDIIDDASASIAGTIYLWRHLSAPSNTVGDPFYGDFGYNYNPNDYIKYNHTGSAPAGFSGYIAAGQSFFVLMDHNTSSSSESVIFNNTMRNETYRNDQFYKTVEDVEHHRIWLDLIDSNNLATSILVGYVEGATNEQDRLFDGHDLSDTNTRFYSLISEEKMAIQGKELPFNENDTVSLGVEIPQYTTYTIAINSLDGLFETTTQDIYLEDTYNGITHDLRIAPYLFTSSVGVFDDRFILRYTNQTLNIEEFEANSSISISAPQNNYIKVTSGTEIIKSVKVYDVLGRVLYNNHNINKTELIITNVSRSNGILFVKATLINGKQKTQKIVLRK</sequence>
<comment type="caution">
    <text evidence="3">The sequence shown here is derived from an EMBL/GenBank/DDBJ whole genome shotgun (WGS) entry which is preliminary data.</text>
</comment>
<protein>
    <submittedName>
        <fullName evidence="3">T9SS type A sorting domain-containing protein</fullName>
    </submittedName>
</protein>
<accession>A0A5D0GKZ8</accession>
<evidence type="ECO:0000256" key="1">
    <source>
        <dbReference type="ARBA" id="ARBA00022729"/>
    </source>
</evidence>
<feature type="domain" description="T9SS-like galactose binding" evidence="2">
    <location>
        <begin position="353"/>
        <end position="483"/>
    </location>
</feature>
<dbReference type="EMBL" id="VSFC01000005">
    <property type="protein sequence ID" value="TYA59705.1"/>
    <property type="molecule type" value="Genomic_DNA"/>
</dbReference>
<keyword evidence="1" id="KW-0732">Signal</keyword>
<dbReference type="NCBIfam" id="NF033708">
    <property type="entry name" value="T9SS_Cterm_ChiA"/>
    <property type="match status" value="1"/>
</dbReference>
<name>A0A5D0GKZ8_9FLAO</name>
<dbReference type="RefSeq" id="WP_148452424.1">
    <property type="nucleotide sequence ID" value="NZ_VSFC01000005.1"/>
</dbReference>
<dbReference type="Pfam" id="PF23759">
    <property type="entry name" value="GBD_T9SS_assoc"/>
    <property type="match status" value="3"/>
</dbReference>
<evidence type="ECO:0000313" key="3">
    <source>
        <dbReference type="EMBL" id="TYA59705.1"/>
    </source>
</evidence>
<organism evidence="3 4">
    <name type="scientific">Formosa maritima</name>
    <dbReference type="NCBI Taxonomy" id="2592046"/>
    <lineage>
        <taxon>Bacteria</taxon>
        <taxon>Pseudomonadati</taxon>
        <taxon>Bacteroidota</taxon>
        <taxon>Flavobacteriia</taxon>
        <taxon>Flavobacteriales</taxon>
        <taxon>Flavobacteriaceae</taxon>
        <taxon>Formosa</taxon>
    </lineage>
</organism>
<keyword evidence="4" id="KW-1185">Reference proteome</keyword>
<evidence type="ECO:0000259" key="2">
    <source>
        <dbReference type="Pfam" id="PF23759"/>
    </source>
</evidence>
<dbReference type="Proteomes" id="UP000324550">
    <property type="component" value="Unassembled WGS sequence"/>
</dbReference>
<feature type="domain" description="T9SS-like galactose binding" evidence="2">
    <location>
        <begin position="494"/>
        <end position="585"/>
    </location>
</feature>